<comment type="cofactor">
    <cofactor evidence="1">
        <name>Cu(2+)</name>
        <dbReference type="ChEBI" id="CHEBI:29036"/>
    </cofactor>
</comment>
<feature type="transmembrane region" description="Helical" evidence="17">
    <location>
        <begin position="519"/>
        <end position="538"/>
    </location>
</feature>
<evidence type="ECO:0000256" key="4">
    <source>
        <dbReference type="ARBA" id="ARBA00022723"/>
    </source>
</evidence>
<evidence type="ECO:0000256" key="10">
    <source>
        <dbReference type="ARBA" id="ARBA00023157"/>
    </source>
</evidence>
<evidence type="ECO:0000256" key="3">
    <source>
        <dbReference type="ARBA" id="ARBA00022525"/>
    </source>
</evidence>
<feature type="domain" description="EamA" evidence="19">
    <location>
        <begin position="266"/>
        <end position="371"/>
    </location>
</feature>
<keyword evidence="11 15" id="KW-0119">Carbohydrate metabolism</keyword>
<keyword evidence="6 15" id="KW-0136">Cellulose degradation</keyword>
<evidence type="ECO:0000256" key="15">
    <source>
        <dbReference type="RuleBase" id="RU368122"/>
    </source>
</evidence>
<feature type="region of interest" description="Disordered" evidence="16">
    <location>
        <begin position="578"/>
        <end position="601"/>
    </location>
</feature>
<comment type="similarity">
    <text evidence="13">Belongs to the polysaccharide monooxygenase AA9 family.</text>
</comment>
<keyword evidence="17" id="KW-0812">Transmembrane</keyword>
<keyword evidence="12 15" id="KW-0624">Polysaccharide degradation</keyword>
<dbReference type="InterPro" id="IPR005103">
    <property type="entry name" value="AA9_LPMO"/>
</dbReference>
<evidence type="ECO:0000256" key="7">
    <source>
        <dbReference type="ARBA" id="ARBA00023002"/>
    </source>
</evidence>
<dbReference type="SUPFAM" id="SSF103481">
    <property type="entry name" value="Multidrug resistance efflux transporter EmrE"/>
    <property type="match status" value="2"/>
</dbReference>
<keyword evidence="5 18" id="KW-0732">Signal</keyword>
<comment type="function">
    <text evidence="15">Lytic polysaccharide monooxygenase (LMPO) that depolymerizes crystalline and amorphous polysaccharides via the oxidation of scissile alpha- or beta-(1-4)-glycosidic bonds, yielding C1 and/or C4 oxidation products. Catalysis by LPMOs requires the reduction of the active-site copper from Cu(II) to Cu(I) by a reducing agent and H(2)O(2) or O(2) as a cosubstrate.</text>
</comment>
<evidence type="ECO:0000256" key="8">
    <source>
        <dbReference type="ARBA" id="ARBA00023008"/>
    </source>
</evidence>
<name>A0A9P6GET1_9PLEO</name>
<dbReference type="CDD" id="cd21175">
    <property type="entry name" value="LPMO_AA9"/>
    <property type="match status" value="1"/>
</dbReference>
<reference evidence="21" key="1">
    <citation type="journal article" date="2020" name="Mol. Plant Microbe Interact.">
        <title>Genome Sequence of the Biocontrol Agent Coniothyrium minitans strain Conio (IMI 134523).</title>
        <authorList>
            <person name="Patel D."/>
            <person name="Shittu T.A."/>
            <person name="Baroncelli R."/>
            <person name="Muthumeenakshi S."/>
            <person name="Osborne T.H."/>
            <person name="Janganan T.K."/>
            <person name="Sreenivasaprasad S."/>
        </authorList>
    </citation>
    <scope>NUCLEOTIDE SEQUENCE</scope>
    <source>
        <strain evidence="21">Conio</strain>
    </source>
</reference>
<dbReference type="GO" id="GO:0016020">
    <property type="term" value="C:membrane"/>
    <property type="evidence" value="ECO:0007669"/>
    <property type="project" value="InterPro"/>
</dbReference>
<dbReference type="InterPro" id="IPR049892">
    <property type="entry name" value="AA9"/>
</dbReference>
<comment type="catalytic activity">
    <reaction evidence="14 15">
        <text>[(1-&gt;4)-beta-D-glucosyl]n+m + reduced acceptor + O2 = 4-dehydro-beta-D-glucosyl-[(1-&gt;4)-beta-D-glucosyl]n-1 + [(1-&gt;4)-beta-D-glucosyl]m + acceptor + H2O.</text>
        <dbReference type="EC" id="1.14.99.56"/>
    </reaction>
</comment>
<evidence type="ECO:0000256" key="6">
    <source>
        <dbReference type="ARBA" id="ARBA00023001"/>
    </source>
</evidence>
<keyword evidence="4" id="KW-0479">Metal-binding</keyword>
<feature type="transmembrane region" description="Helical" evidence="17">
    <location>
        <begin position="544"/>
        <end position="562"/>
    </location>
</feature>
<evidence type="ECO:0000313" key="22">
    <source>
        <dbReference type="Proteomes" id="UP000756921"/>
    </source>
</evidence>
<dbReference type="PANTHER" id="PTHR33353">
    <property type="entry name" value="PUTATIVE (AFU_ORTHOLOGUE AFUA_1G12560)-RELATED"/>
    <property type="match status" value="1"/>
</dbReference>
<dbReference type="Gene3D" id="2.70.50.70">
    <property type="match status" value="1"/>
</dbReference>
<dbReference type="GO" id="GO:0008810">
    <property type="term" value="F:cellulase activity"/>
    <property type="evidence" value="ECO:0007669"/>
    <property type="project" value="UniProtKB-UniRule"/>
</dbReference>
<evidence type="ECO:0000256" key="5">
    <source>
        <dbReference type="ARBA" id="ARBA00022729"/>
    </source>
</evidence>
<evidence type="ECO:0000256" key="1">
    <source>
        <dbReference type="ARBA" id="ARBA00001973"/>
    </source>
</evidence>
<dbReference type="GO" id="GO:0030245">
    <property type="term" value="P:cellulose catabolic process"/>
    <property type="evidence" value="ECO:0007669"/>
    <property type="project" value="UniProtKB-UniRule"/>
</dbReference>
<evidence type="ECO:0000256" key="18">
    <source>
        <dbReference type="SAM" id="SignalP"/>
    </source>
</evidence>
<evidence type="ECO:0000256" key="16">
    <source>
        <dbReference type="SAM" id="MobiDB-lite"/>
    </source>
</evidence>
<keyword evidence="9" id="KW-0503">Monooxygenase</keyword>
<feature type="domain" description="Auxiliary Activity family 9 catalytic" evidence="20">
    <location>
        <begin position="18"/>
        <end position="228"/>
    </location>
</feature>
<comment type="subcellular location">
    <subcellularLocation>
        <location evidence="2 15">Secreted</location>
    </subcellularLocation>
</comment>
<dbReference type="AlphaFoldDB" id="A0A9P6GET1"/>
<dbReference type="PANTHER" id="PTHR33353:SF9">
    <property type="entry name" value="ENDOGLUCANASE II"/>
    <property type="match status" value="1"/>
</dbReference>
<dbReference type="OrthoDB" id="306876at2759"/>
<accession>A0A9P6GET1</accession>
<dbReference type="EMBL" id="WJXW01000009">
    <property type="protein sequence ID" value="KAF9733010.1"/>
    <property type="molecule type" value="Genomic_DNA"/>
</dbReference>
<evidence type="ECO:0000259" key="20">
    <source>
        <dbReference type="Pfam" id="PF03443"/>
    </source>
</evidence>
<proteinExistence type="inferred from homology"/>
<gene>
    <name evidence="21" type="ORF">PMIN01_08692</name>
</gene>
<dbReference type="GO" id="GO:0046872">
    <property type="term" value="F:metal ion binding"/>
    <property type="evidence" value="ECO:0007669"/>
    <property type="project" value="UniProtKB-KW"/>
</dbReference>
<evidence type="ECO:0000256" key="9">
    <source>
        <dbReference type="ARBA" id="ARBA00023033"/>
    </source>
</evidence>
<evidence type="ECO:0000259" key="19">
    <source>
        <dbReference type="Pfam" id="PF00892"/>
    </source>
</evidence>
<dbReference type="GO" id="GO:0030248">
    <property type="term" value="F:cellulose binding"/>
    <property type="evidence" value="ECO:0007669"/>
    <property type="project" value="UniProtKB-UniRule"/>
</dbReference>
<keyword evidence="17" id="KW-1133">Transmembrane helix</keyword>
<feature type="chain" id="PRO_5040372193" description="AA9 family lytic polysaccharide monooxygenase" evidence="18">
    <location>
        <begin position="20"/>
        <end position="601"/>
    </location>
</feature>
<comment type="domain">
    <text evidence="15">Has a modular structure: an endo-beta-1,4-glucanase catalytic module at the N-terminus, a linker rich in serines and threonines, and a C-terminal carbohydrate-binding module (CBM).</text>
</comment>
<keyword evidence="17" id="KW-0472">Membrane</keyword>
<feature type="transmembrane region" description="Helical" evidence="17">
    <location>
        <begin position="425"/>
        <end position="443"/>
    </location>
</feature>
<protein>
    <recommendedName>
        <fullName evidence="15">AA9 family lytic polysaccharide monooxygenase</fullName>
        <ecNumber evidence="15">1.14.99.56</ecNumber>
    </recommendedName>
    <alternativeName>
        <fullName evidence="15">Endo-beta-1,4-glucanase</fullName>
    </alternativeName>
    <alternativeName>
        <fullName evidence="15">Glycosyl hydrolase 61 family protein</fullName>
    </alternativeName>
</protein>
<evidence type="ECO:0000256" key="14">
    <source>
        <dbReference type="ARBA" id="ARBA00045077"/>
    </source>
</evidence>
<evidence type="ECO:0000256" key="12">
    <source>
        <dbReference type="ARBA" id="ARBA00023326"/>
    </source>
</evidence>
<evidence type="ECO:0000256" key="17">
    <source>
        <dbReference type="SAM" id="Phobius"/>
    </source>
</evidence>
<dbReference type="GO" id="GO:0004497">
    <property type="term" value="F:monooxygenase activity"/>
    <property type="evidence" value="ECO:0007669"/>
    <property type="project" value="UniProtKB-KW"/>
</dbReference>
<dbReference type="Proteomes" id="UP000756921">
    <property type="component" value="Unassembled WGS sequence"/>
</dbReference>
<keyword evidence="10 15" id="KW-1015">Disulfide bond</keyword>
<dbReference type="Pfam" id="PF00892">
    <property type="entry name" value="EamA"/>
    <property type="match status" value="2"/>
</dbReference>
<evidence type="ECO:0000256" key="11">
    <source>
        <dbReference type="ARBA" id="ARBA00023277"/>
    </source>
</evidence>
<keyword evidence="3 15" id="KW-0964">Secreted</keyword>
<comment type="caution">
    <text evidence="21">The sequence shown here is derived from an EMBL/GenBank/DDBJ whole genome shotgun (WGS) entry which is preliminary data.</text>
</comment>
<dbReference type="Pfam" id="PF03443">
    <property type="entry name" value="AA9"/>
    <property type="match status" value="1"/>
</dbReference>
<feature type="transmembrane region" description="Helical" evidence="17">
    <location>
        <begin position="269"/>
        <end position="290"/>
    </location>
</feature>
<evidence type="ECO:0000256" key="2">
    <source>
        <dbReference type="ARBA" id="ARBA00004613"/>
    </source>
</evidence>
<dbReference type="InterPro" id="IPR037185">
    <property type="entry name" value="EmrE-like"/>
</dbReference>
<dbReference type="InterPro" id="IPR000620">
    <property type="entry name" value="EamA_dom"/>
</dbReference>
<feature type="signal peptide" evidence="18">
    <location>
        <begin position="1"/>
        <end position="19"/>
    </location>
</feature>
<feature type="transmembrane region" description="Helical" evidence="17">
    <location>
        <begin position="357"/>
        <end position="377"/>
    </location>
</feature>
<feature type="domain" description="EamA" evidence="19">
    <location>
        <begin position="430"/>
        <end position="561"/>
    </location>
</feature>
<dbReference type="EC" id="1.14.99.56" evidence="15"/>
<feature type="transmembrane region" description="Helical" evidence="17">
    <location>
        <begin position="327"/>
        <end position="348"/>
    </location>
</feature>
<evidence type="ECO:0000313" key="21">
    <source>
        <dbReference type="EMBL" id="KAF9733010.1"/>
    </source>
</evidence>
<keyword evidence="22" id="KW-1185">Reference proteome</keyword>
<keyword evidence="7" id="KW-0560">Oxidoreductase</keyword>
<organism evidence="21 22">
    <name type="scientific">Paraphaeosphaeria minitans</name>
    <dbReference type="NCBI Taxonomy" id="565426"/>
    <lineage>
        <taxon>Eukaryota</taxon>
        <taxon>Fungi</taxon>
        <taxon>Dikarya</taxon>
        <taxon>Ascomycota</taxon>
        <taxon>Pezizomycotina</taxon>
        <taxon>Dothideomycetes</taxon>
        <taxon>Pleosporomycetidae</taxon>
        <taxon>Pleosporales</taxon>
        <taxon>Massarineae</taxon>
        <taxon>Didymosphaeriaceae</taxon>
        <taxon>Paraphaeosphaeria</taxon>
    </lineage>
</organism>
<feature type="transmembrane region" description="Helical" evidence="17">
    <location>
        <begin position="302"/>
        <end position="321"/>
    </location>
</feature>
<evidence type="ECO:0000256" key="13">
    <source>
        <dbReference type="ARBA" id="ARBA00044502"/>
    </source>
</evidence>
<dbReference type="GO" id="GO:0005576">
    <property type="term" value="C:extracellular region"/>
    <property type="evidence" value="ECO:0007669"/>
    <property type="project" value="UniProtKB-SubCell"/>
</dbReference>
<feature type="transmembrane region" description="Helical" evidence="17">
    <location>
        <begin position="455"/>
        <end position="475"/>
    </location>
</feature>
<sequence>MRLSILATSLLLQLAASHALFQQLWVNGVDKSNTCVRMPRGNSPVSSVGSNDLRCNAGGAAGVSGKCAVNAGDTVTVEMHQQPGDRSCKNEAIGGNHYGPVLVYMTKVADASKADGSTGWFKVYENGWASAPGNKGAADNDYWGVKDMNRCCGKVDFKIPKDLASGDYLVRAEVVALHTAQSAGGAQFYMSCYQVTVAGSGTLAPATVKIPGLYGSSDPGIKINIHSAITGYTVPGPKVIAESTTVTPGNPMNTAAKLLATGYETKFHALQIIFVRMSCTTILSCLYIWYNKIPRSHGVTGLLVLRGTAGFIGLFGLYYSLSWLEFADATVITFIIPTMTALVCWVWLREPYTVKEALAGLLAFTGVLFVARPPWLFPGTPLDPISGEPAEHVEGPDSTSLSLLSFGIQGGRAHSLPPISAEQRTIAILLAVLGAFAASTAYATIRVIGQRAHSLISVTYFAFLSTIGSAVIILVHPDLQFVMPEDLSQWGLIAIIGLTGFALQFLLTEGLQREKGGRATNLTYLQLVFALVVERLVWGTTPPIESLFGAVLIIGAAVWVSLQKNAVTVKEGKTVDEESSLLRDEQGEDEDCRRNSASTEN</sequence>
<keyword evidence="8" id="KW-0186">Copper</keyword>
<feature type="transmembrane region" description="Helical" evidence="17">
    <location>
        <begin position="487"/>
        <end position="507"/>
    </location>
</feature>